<dbReference type="SMART" id="SM00317">
    <property type="entry name" value="SET"/>
    <property type="match status" value="1"/>
</dbReference>
<dbReference type="InterPro" id="IPR046341">
    <property type="entry name" value="SET_dom_sf"/>
</dbReference>
<dbReference type="InterPro" id="IPR001214">
    <property type="entry name" value="SET_dom"/>
</dbReference>
<dbReference type="SUPFAM" id="SSF48452">
    <property type="entry name" value="TPR-like"/>
    <property type="match status" value="1"/>
</dbReference>
<dbReference type="EMBL" id="JBFXLU010000135">
    <property type="protein sequence ID" value="KAL2839285.1"/>
    <property type="molecule type" value="Genomic_DNA"/>
</dbReference>
<gene>
    <name evidence="2" type="ORF">BJY01DRAFT_250596</name>
</gene>
<protein>
    <recommendedName>
        <fullName evidence="1">SET domain-containing protein</fullName>
    </recommendedName>
</protein>
<evidence type="ECO:0000313" key="2">
    <source>
        <dbReference type="EMBL" id="KAL2839285.1"/>
    </source>
</evidence>
<dbReference type="Gene3D" id="2.170.270.10">
    <property type="entry name" value="SET domain"/>
    <property type="match status" value="1"/>
</dbReference>
<feature type="domain" description="SET" evidence="1">
    <location>
        <begin position="350"/>
        <end position="549"/>
    </location>
</feature>
<dbReference type="InterPro" id="IPR011990">
    <property type="entry name" value="TPR-like_helical_dom_sf"/>
</dbReference>
<dbReference type="PROSITE" id="PS50280">
    <property type="entry name" value="SET"/>
    <property type="match status" value="1"/>
</dbReference>
<name>A0ABR4JH24_9EURO</name>
<reference evidence="2 3" key="1">
    <citation type="submission" date="2024-07" db="EMBL/GenBank/DDBJ databases">
        <title>Section-level genome sequencing and comparative genomics of Aspergillus sections Usti and Cavernicolus.</title>
        <authorList>
            <consortium name="Lawrence Berkeley National Laboratory"/>
            <person name="Nybo J.L."/>
            <person name="Vesth T.C."/>
            <person name="Theobald S."/>
            <person name="Frisvad J.C."/>
            <person name="Larsen T.O."/>
            <person name="Kjaerboelling I."/>
            <person name="Rothschild-Mancinelli K."/>
            <person name="Lyhne E.K."/>
            <person name="Kogle M.E."/>
            <person name="Barry K."/>
            <person name="Clum A."/>
            <person name="Na H."/>
            <person name="Ledsgaard L."/>
            <person name="Lin J."/>
            <person name="Lipzen A."/>
            <person name="Kuo A."/>
            <person name="Riley R."/>
            <person name="Mondo S."/>
            <person name="Labutti K."/>
            <person name="Haridas S."/>
            <person name="Pangalinan J."/>
            <person name="Salamov A.A."/>
            <person name="Simmons B.A."/>
            <person name="Magnuson J.K."/>
            <person name="Chen J."/>
            <person name="Drula E."/>
            <person name="Henrissat B."/>
            <person name="Wiebenga A."/>
            <person name="Lubbers R.J."/>
            <person name="Gomes A.C."/>
            <person name="Makela M.R."/>
            <person name="Stajich J."/>
            <person name="Grigoriev I.V."/>
            <person name="Mortensen U.H."/>
            <person name="De Vries R.P."/>
            <person name="Baker S.E."/>
            <person name="Andersen M.R."/>
        </authorList>
    </citation>
    <scope>NUCLEOTIDE SEQUENCE [LARGE SCALE GENOMIC DNA]</scope>
    <source>
        <strain evidence="2 3">CBS 123904</strain>
    </source>
</reference>
<accession>A0ABR4JH24</accession>
<dbReference type="PANTHER" id="PTHR47643">
    <property type="entry name" value="TPR DOMAIN PROTEIN (AFU_ORTHOLOGUE AFUA_5G12710)"/>
    <property type="match status" value="1"/>
</dbReference>
<dbReference type="Proteomes" id="UP001610446">
    <property type="component" value="Unassembled WGS sequence"/>
</dbReference>
<evidence type="ECO:0000313" key="3">
    <source>
        <dbReference type="Proteomes" id="UP001610446"/>
    </source>
</evidence>
<keyword evidence="3" id="KW-1185">Reference proteome</keyword>
<dbReference type="SUPFAM" id="SSF82199">
    <property type="entry name" value="SET domain"/>
    <property type="match status" value="1"/>
</dbReference>
<dbReference type="InterPro" id="IPR053209">
    <property type="entry name" value="Gramillin-biosynth_MTr"/>
</dbReference>
<dbReference type="PANTHER" id="PTHR47643:SF2">
    <property type="entry name" value="TPR DOMAIN PROTEIN (AFU_ORTHOLOGUE AFUA_5G12710)"/>
    <property type="match status" value="1"/>
</dbReference>
<dbReference type="Pfam" id="PF00856">
    <property type="entry name" value="SET"/>
    <property type="match status" value="1"/>
</dbReference>
<comment type="caution">
    <text evidence="2">The sequence shown here is derived from an EMBL/GenBank/DDBJ whole genome shotgun (WGS) entry which is preliminary data.</text>
</comment>
<organism evidence="2 3">
    <name type="scientific">Aspergillus pseudoustus</name>
    <dbReference type="NCBI Taxonomy" id="1810923"/>
    <lineage>
        <taxon>Eukaryota</taxon>
        <taxon>Fungi</taxon>
        <taxon>Dikarya</taxon>
        <taxon>Ascomycota</taxon>
        <taxon>Pezizomycotina</taxon>
        <taxon>Eurotiomycetes</taxon>
        <taxon>Eurotiomycetidae</taxon>
        <taxon>Eurotiales</taxon>
        <taxon>Aspergillaceae</taxon>
        <taxon>Aspergillus</taxon>
        <taxon>Aspergillus subgen. Nidulantes</taxon>
    </lineage>
</organism>
<evidence type="ECO:0000259" key="1">
    <source>
        <dbReference type="PROSITE" id="PS50280"/>
    </source>
</evidence>
<proteinExistence type="predicted"/>
<sequence length="762" mass="86238">MDTHDVSDAPEYLQYLQKQKKVLHNAQFYKGKALEPTKSRDEIVMEFMFRRMMSRDRPANRHDIHSSFVPPAYPPSVAALSTLKPIQIRDLTLETHHRGFYILLRAVTPADRMTAVMAVVEDERGDVVMLQLYNQEKEFSTDGRLIEGTAILVKEPYLKIMADKNYGIRVDHLSDVKFLPSDDPLVPLSWGHRCEIDATANHCKTKGNNHFNKAEYYLAINWYSKALDSSPTTDEALTIRLNRALTYLKTHQFDAALYDLETVLSDQESSEKALFRKSQALYHLARFQESCKVHEVLDATFPTNPTAKTELNRATARLAEQQTGKYPFKYLQREAKKRCPPLLDRGTYIGPLAVRSTESRGRGLFTTEAVTAGDLLLCEKAFAHAFHDEAARGASSSSLSILMNTETNTMTMGTQADLISLIAQKLYRNPSLMPMFTDLYHGSYHPVDVAEVDGIPIVDTFLIERIMALNCFGCDLSSRESHVRAMKDAESQLEHTEDKKFHSCGVWRLASYINHSCNSNVRRSFIGDMMVVRATRDLPANTELLFWYAEPSEDGGTSKAAKQPNLKHWGFKCSCVICQDLIETEASDIRKRRRVTGDMLNAFQALNKSRKPKPAIIDRIEELVSQLEETYRKSAVEVPRLGIWKAYLSLAAVHASRSVSEKTVEFAMRTLESLGYVLEGGRPPYTPGTSLRVLKWGLMIDGLVGCWMMLCRAYCDAAPGLASQAEDYARISYRICVGEDETFEDTYSRFSNRVDGLLVRLE</sequence>
<dbReference type="Gene3D" id="1.25.40.10">
    <property type="entry name" value="Tetratricopeptide repeat domain"/>
    <property type="match status" value="1"/>
</dbReference>